<dbReference type="EMBL" id="MIQH01001032">
    <property type="protein sequence ID" value="OJA03134.1"/>
    <property type="molecule type" value="Genomic_DNA"/>
</dbReference>
<evidence type="ECO:0008006" key="5">
    <source>
        <dbReference type="Google" id="ProtNLM"/>
    </source>
</evidence>
<sequence>PEDLTKAIELYNLALASNIKTYGESHPNVATTRNNLASALQARNQSRDLSKAIELYELSLETMRRVLSADHPNTKIIAGNLKRAKAKQHSRNKNKS</sequence>
<organism evidence="3 4">
    <name type="scientific">Bathymodiolus thermophilus thioautotrophic gill symbiont</name>
    <dbReference type="NCBI Taxonomy" id="2360"/>
    <lineage>
        <taxon>Bacteria</taxon>
        <taxon>Pseudomonadati</taxon>
        <taxon>Pseudomonadota</taxon>
        <taxon>Gammaproteobacteria</taxon>
        <taxon>sulfur-oxidizing symbionts</taxon>
    </lineage>
</organism>
<dbReference type="InterPro" id="IPR011990">
    <property type="entry name" value="TPR-like_helical_dom_sf"/>
</dbReference>
<protein>
    <recommendedName>
        <fullName evidence="5">Tetratricopeptide repeat protein</fullName>
    </recommendedName>
</protein>
<dbReference type="SUPFAM" id="SSF48452">
    <property type="entry name" value="TPR-like"/>
    <property type="match status" value="1"/>
</dbReference>
<proteinExistence type="predicted"/>
<dbReference type="Pfam" id="PF13424">
    <property type="entry name" value="TPR_12"/>
    <property type="match status" value="1"/>
</dbReference>
<evidence type="ECO:0000256" key="2">
    <source>
        <dbReference type="ARBA" id="ARBA00022803"/>
    </source>
</evidence>
<comment type="caution">
    <text evidence="3">The sequence shown here is derived from an EMBL/GenBank/DDBJ whole genome shotgun (WGS) entry which is preliminary data.</text>
</comment>
<keyword evidence="1" id="KW-0677">Repeat</keyword>
<keyword evidence="2" id="KW-0802">TPR repeat</keyword>
<reference evidence="4" key="1">
    <citation type="submission" date="2016-09" db="EMBL/GenBank/DDBJ databases">
        <title>Genome Sequence of Bathymodiolus thermophilus sulfur-oxidizing gill endosymbiont.</title>
        <authorList>
            <person name="Ponnudurai R."/>
            <person name="Kleiner M."/>
            <person name="Sayavedra L."/>
            <person name="Thuermer A."/>
            <person name="Felbeck H."/>
            <person name="Schlueter R."/>
            <person name="Schweder T."/>
            <person name="Markert S."/>
        </authorList>
    </citation>
    <scope>NUCLEOTIDE SEQUENCE [LARGE SCALE GENOMIC DNA]</scope>
    <source>
        <strain evidence="4">BAT/CrabSpa'14</strain>
    </source>
</reference>
<name>A0A1J8P0I8_9GAMM</name>
<dbReference type="PANTHER" id="PTHR45641">
    <property type="entry name" value="TETRATRICOPEPTIDE REPEAT PROTEIN (AFU_ORTHOLOGUE AFUA_6G03870)"/>
    <property type="match status" value="1"/>
</dbReference>
<evidence type="ECO:0000313" key="4">
    <source>
        <dbReference type="Proteomes" id="UP000182798"/>
    </source>
</evidence>
<dbReference type="Gene3D" id="1.25.40.10">
    <property type="entry name" value="Tetratricopeptide repeat domain"/>
    <property type="match status" value="1"/>
</dbReference>
<feature type="non-terminal residue" evidence="3">
    <location>
        <position position="1"/>
    </location>
</feature>
<dbReference type="RefSeq" id="WP_143108918.1">
    <property type="nucleotide sequence ID" value="NZ_MIQH01001032.1"/>
</dbReference>
<dbReference type="AlphaFoldDB" id="A0A1J8P0I8"/>
<accession>A0A1J8P0I8</accession>
<evidence type="ECO:0000313" key="3">
    <source>
        <dbReference type="EMBL" id="OJA03134.1"/>
    </source>
</evidence>
<dbReference type="OrthoDB" id="5625163at2"/>
<dbReference type="Proteomes" id="UP000182798">
    <property type="component" value="Unassembled WGS sequence"/>
</dbReference>
<gene>
    <name evidence="3" type="ORF">BGC33_01845</name>
</gene>
<evidence type="ECO:0000256" key="1">
    <source>
        <dbReference type="ARBA" id="ARBA00022737"/>
    </source>
</evidence>